<feature type="region of interest" description="CPSase" evidence="11">
    <location>
        <begin position="1"/>
        <end position="179"/>
    </location>
</feature>
<evidence type="ECO:0000256" key="10">
    <source>
        <dbReference type="ARBA" id="ARBA00049285"/>
    </source>
</evidence>
<gene>
    <name evidence="11" type="primary">carA</name>
    <name evidence="13" type="ORF">SAMN05216270_106128</name>
</gene>
<dbReference type="RefSeq" id="WP_091034412.1">
    <property type="nucleotide sequence ID" value="NZ_FNAD01000006.1"/>
</dbReference>
<keyword evidence="7 11" id="KW-0315">Glutamine amidotransferase</keyword>
<feature type="domain" description="Carbamoyl-phosphate synthase small subunit N-terminal" evidence="12">
    <location>
        <begin position="5"/>
        <end position="135"/>
    </location>
</feature>
<dbReference type="FunFam" id="3.50.30.20:FF:000001">
    <property type="entry name" value="Carbamoyl-phosphate synthase small chain"/>
    <property type="match status" value="1"/>
</dbReference>
<dbReference type="GO" id="GO:0005524">
    <property type="term" value="F:ATP binding"/>
    <property type="evidence" value="ECO:0007669"/>
    <property type="project" value="UniProtKB-UniRule"/>
</dbReference>
<dbReference type="OrthoDB" id="9804328at2"/>
<keyword evidence="14" id="KW-1185">Reference proteome</keyword>
<proteinExistence type="inferred from homology"/>
<feature type="binding site" evidence="11">
    <location>
        <position position="49"/>
    </location>
    <ligand>
        <name>L-glutamine</name>
        <dbReference type="ChEBI" id="CHEBI:58359"/>
    </ligand>
</feature>
<comment type="similarity">
    <text evidence="3 11">Belongs to the CarA family.</text>
</comment>
<dbReference type="InterPro" id="IPR036480">
    <property type="entry name" value="CarbP_synth_ssu_N_sf"/>
</dbReference>
<feature type="binding site" evidence="11">
    <location>
        <position position="298"/>
    </location>
    <ligand>
        <name>L-glutamine</name>
        <dbReference type="ChEBI" id="CHEBI:58359"/>
    </ligand>
</feature>
<dbReference type="InterPro" id="IPR002474">
    <property type="entry name" value="CarbamoylP_synth_ssu_N"/>
</dbReference>
<dbReference type="PRINTS" id="PR00099">
    <property type="entry name" value="CPSGATASE"/>
</dbReference>
<comment type="pathway">
    <text evidence="2 11">Amino-acid biosynthesis; L-arginine biosynthesis; carbamoyl phosphate from bicarbonate: step 1/1.</text>
</comment>
<feature type="binding site" evidence="11">
    <location>
        <position position="301"/>
    </location>
    <ligand>
        <name>L-glutamine</name>
        <dbReference type="ChEBI" id="CHEBI:58359"/>
    </ligand>
</feature>
<dbReference type="PANTHER" id="PTHR43418">
    <property type="entry name" value="MULTIFUNCTIONAL TRYPTOPHAN BIOSYNTHESIS PROTEIN-RELATED"/>
    <property type="match status" value="1"/>
</dbReference>
<dbReference type="NCBIfam" id="TIGR01368">
    <property type="entry name" value="CPSaseIIsmall"/>
    <property type="match status" value="1"/>
</dbReference>
<evidence type="ECO:0000256" key="7">
    <source>
        <dbReference type="ARBA" id="ARBA00022962"/>
    </source>
</evidence>
<comment type="catalytic activity">
    <reaction evidence="10 11">
        <text>L-glutamine + H2O = L-glutamate + NH4(+)</text>
        <dbReference type="Rhea" id="RHEA:15889"/>
        <dbReference type="ChEBI" id="CHEBI:15377"/>
        <dbReference type="ChEBI" id="CHEBI:28938"/>
        <dbReference type="ChEBI" id="CHEBI:29985"/>
        <dbReference type="ChEBI" id="CHEBI:58359"/>
    </reaction>
</comment>
<dbReference type="PANTHER" id="PTHR43418:SF7">
    <property type="entry name" value="CARBAMOYL-PHOSPHATE SYNTHASE SMALL CHAIN"/>
    <property type="match status" value="1"/>
</dbReference>
<dbReference type="GO" id="GO:0004088">
    <property type="term" value="F:carbamoyl-phosphate synthase (glutamine-hydrolyzing) activity"/>
    <property type="evidence" value="ECO:0007669"/>
    <property type="project" value="UniProtKB-UniRule"/>
</dbReference>
<protein>
    <recommendedName>
        <fullName evidence="11">Carbamoyl phosphate synthase small chain</fullName>
        <ecNumber evidence="11">6.3.5.5</ecNumber>
    </recommendedName>
    <alternativeName>
        <fullName evidence="11">Carbamoyl phosphate synthetase glutamine chain</fullName>
    </alternativeName>
</protein>
<evidence type="ECO:0000256" key="11">
    <source>
        <dbReference type="HAMAP-Rule" id="MF_01209"/>
    </source>
</evidence>
<dbReference type="PROSITE" id="PS51273">
    <property type="entry name" value="GATASE_TYPE_1"/>
    <property type="match status" value="1"/>
</dbReference>
<evidence type="ECO:0000256" key="9">
    <source>
        <dbReference type="ARBA" id="ARBA00048816"/>
    </source>
</evidence>
<comment type="subunit">
    <text evidence="11">Composed of two chains; the small (or glutamine) chain promotes the hydrolysis of glutamine to ammonia, which is used by the large (or ammonia) chain to synthesize carbamoyl phosphate. Tetramer of heterodimers (alpha,beta)4.</text>
</comment>
<accession>A0A1G6WNA0</accession>
<dbReference type="AlphaFoldDB" id="A0A1G6WNA0"/>
<keyword evidence="6 11" id="KW-0067">ATP-binding</keyword>
<dbReference type="Gene3D" id="3.50.30.20">
    <property type="entry name" value="Carbamoyl-phosphate synthase small subunit, N-terminal domain"/>
    <property type="match status" value="1"/>
</dbReference>
<dbReference type="EC" id="6.3.5.5" evidence="11"/>
<dbReference type="UniPathway" id="UPA00070">
    <property type="reaction ID" value="UER00115"/>
</dbReference>
<evidence type="ECO:0000256" key="6">
    <source>
        <dbReference type="ARBA" id="ARBA00022840"/>
    </source>
</evidence>
<dbReference type="GO" id="GO:0006526">
    <property type="term" value="P:L-arginine biosynthetic process"/>
    <property type="evidence" value="ECO:0007669"/>
    <property type="project" value="UniProtKB-UniRule"/>
</dbReference>
<feature type="binding site" evidence="11">
    <location>
        <position position="230"/>
    </location>
    <ligand>
        <name>L-glutamine</name>
        <dbReference type="ChEBI" id="CHEBI:58359"/>
    </ligand>
</feature>
<feature type="binding site" evidence="11">
    <location>
        <position position="260"/>
    </location>
    <ligand>
        <name>L-glutamine</name>
        <dbReference type="ChEBI" id="CHEBI:58359"/>
    </ligand>
</feature>
<evidence type="ECO:0000256" key="2">
    <source>
        <dbReference type="ARBA" id="ARBA00005077"/>
    </source>
</evidence>
<evidence type="ECO:0000256" key="4">
    <source>
        <dbReference type="ARBA" id="ARBA00022598"/>
    </source>
</evidence>
<dbReference type="GO" id="GO:0006541">
    <property type="term" value="P:glutamine metabolic process"/>
    <property type="evidence" value="ECO:0007669"/>
    <property type="project" value="InterPro"/>
</dbReference>
<dbReference type="InterPro" id="IPR006274">
    <property type="entry name" value="CarbamoylP_synth_ssu"/>
</dbReference>
<evidence type="ECO:0000313" key="13">
    <source>
        <dbReference type="EMBL" id="SDD67264.1"/>
    </source>
</evidence>
<dbReference type="STRING" id="58114.SAMN05216270_106128"/>
<dbReference type="HAMAP" id="MF_01209">
    <property type="entry name" value="CPSase_S_chain"/>
    <property type="match status" value="1"/>
</dbReference>
<dbReference type="InterPro" id="IPR035686">
    <property type="entry name" value="CPSase_GATase1"/>
</dbReference>
<feature type="active site" evidence="11">
    <location>
        <position position="359"/>
    </location>
</feature>
<feature type="active site" evidence="11">
    <location>
        <position position="361"/>
    </location>
</feature>
<keyword evidence="8 11" id="KW-0665">Pyrimidine biosynthesis</keyword>
<evidence type="ECO:0000313" key="14">
    <source>
        <dbReference type="Proteomes" id="UP000198949"/>
    </source>
</evidence>
<keyword evidence="11" id="KW-0055">Arginine biosynthesis</keyword>
<dbReference type="Gene3D" id="3.40.50.880">
    <property type="match status" value="1"/>
</dbReference>
<dbReference type="PRINTS" id="PR00096">
    <property type="entry name" value="GATASE"/>
</dbReference>
<dbReference type="UniPathway" id="UPA00068">
    <property type="reaction ID" value="UER00171"/>
</dbReference>
<dbReference type="GO" id="GO:0044205">
    <property type="term" value="P:'de novo' UMP biosynthetic process"/>
    <property type="evidence" value="ECO:0007669"/>
    <property type="project" value="UniProtKB-UniRule"/>
</dbReference>
<sequence>MSSRAPAILVLEDGRVFRGEAFGSVGETFGEAVFNTGMTGYQETLTDPSYYGQVVTQTAPQIGNTGWNDEDDESRRIWVAGYVVRDASRISSNWRAKRGLEDELASQGVVGICEVDTRALTRHLRESGAMRVGISSRSTDVDELLAKVRMSPQMAGANHVGAVTASEPYTYEAEGAGKYRVAALDLGIKRNTPRRLAARGITTTVYPAYAAVDLLLSEGPDAVFLSNGPGDPATADHQVELTRELLRRRVPVFGICFGNQILGRALGLRTYKLKYGHRGINQPVLDLRTGKVEITAHNHGFALAKPKADDEQGALAAPESGEFFETEFGRVQVSHVCLNDDVVEGLTCLDVPAYSVQYHPEAASGPHDADYLFDRLVELIENNKGAKADA</sequence>
<dbReference type="InterPro" id="IPR050472">
    <property type="entry name" value="Anth_synth/Amidotransfase"/>
</dbReference>
<feature type="binding site" evidence="11">
    <location>
        <position position="228"/>
    </location>
    <ligand>
        <name>L-glutamine</name>
        <dbReference type="ChEBI" id="CHEBI:58359"/>
    </ligand>
</feature>
<evidence type="ECO:0000256" key="5">
    <source>
        <dbReference type="ARBA" id="ARBA00022741"/>
    </source>
</evidence>
<comment type="function">
    <text evidence="11">Small subunit of the glutamine-dependent carbamoyl phosphate synthetase (CPSase). CPSase catalyzes the formation of carbamoyl phosphate from the ammonia moiety of glutamine, carbonate, and phosphate donated by ATP, constituting the first step of 2 biosynthetic pathways, one leading to arginine and/or urea and the other to pyrimidine nucleotides. The small subunit (glutamine amidotransferase) binds and cleaves glutamine to supply the large subunit with the substrate ammonia.</text>
</comment>
<dbReference type="InterPro" id="IPR029062">
    <property type="entry name" value="Class_I_gatase-like"/>
</dbReference>
<feature type="binding site" evidence="11">
    <location>
        <position position="300"/>
    </location>
    <ligand>
        <name>L-glutamine</name>
        <dbReference type="ChEBI" id="CHEBI:58359"/>
    </ligand>
</feature>
<comment type="pathway">
    <text evidence="1 11">Pyrimidine metabolism; UMP biosynthesis via de novo pathway; (S)-dihydroorotate from bicarbonate: step 1/3.</text>
</comment>
<dbReference type="GO" id="GO:0004359">
    <property type="term" value="F:glutaminase activity"/>
    <property type="evidence" value="ECO:0007669"/>
    <property type="project" value="RHEA"/>
</dbReference>
<dbReference type="Pfam" id="PF00117">
    <property type="entry name" value="GATase"/>
    <property type="match status" value="1"/>
</dbReference>
<dbReference type="NCBIfam" id="NF009475">
    <property type="entry name" value="PRK12838.1"/>
    <property type="match status" value="1"/>
</dbReference>
<name>A0A1G6WNA0_9ACTN</name>
<dbReference type="SMART" id="SM01097">
    <property type="entry name" value="CPSase_sm_chain"/>
    <property type="match status" value="1"/>
</dbReference>
<comment type="catalytic activity">
    <reaction evidence="9 11">
        <text>hydrogencarbonate + L-glutamine + 2 ATP + H2O = carbamoyl phosphate + L-glutamate + 2 ADP + phosphate + 2 H(+)</text>
        <dbReference type="Rhea" id="RHEA:18633"/>
        <dbReference type="ChEBI" id="CHEBI:15377"/>
        <dbReference type="ChEBI" id="CHEBI:15378"/>
        <dbReference type="ChEBI" id="CHEBI:17544"/>
        <dbReference type="ChEBI" id="CHEBI:29985"/>
        <dbReference type="ChEBI" id="CHEBI:30616"/>
        <dbReference type="ChEBI" id="CHEBI:43474"/>
        <dbReference type="ChEBI" id="CHEBI:58228"/>
        <dbReference type="ChEBI" id="CHEBI:58359"/>
        <dbReference type="ChEBI" id="CHEBI:456216"/>
        <dbReference type="EC" id="6.3.5.5"/>
    </reaction>
</comment>
<dbReference type="InterPro" id="IPR017926">
    <property type="entry name" value="GATASE"/>
</dbReference>
<evidence type="ECO:0000256" key="1">
    <source>
        <dbReference type="ARBA" id="ARBA00004812"/>
    </source>
</evidence>
<dbReference type="Pfam" id="PF00988">
    <property type="entry name" value="CPSase_sm_chain"/>
    <property type="match status" value="1"/>
</dbReference>
<reference evidence="14" key="1">
    <citation type="submission" date="2016-10" db="EMBL/GenBank/DDBJ databases">
        <authorList>
            <person name="Varghese N."/>
            <person name="Submissions S."/>
        </authorList>
    </citation>
    <scope>NUCLEOTIDE SEQUENCE [LARGE SCALE GENOMIC DNA]</scope>
    <source>
        <strain evidence="14">CGMCC 4.3516</strain>
    </source>
</reference>
<dbReference type="PRINTS" id="PR00097">
    <property type="entry name" value="ANTSNTHASEII"/>
</dbReference>
<organism evidence="13 14">
    <name type="scientific">Glycomyces harbinensis</name>
    <dbReference type="NCBI Taxonomy" id="58114"/>
    <lineage>
        <taxon>Bacteria</taxon>
        <taxon>Bacillati</taxon>
        <taxon>Actinomycetota</taxon>
        <taxon>Actinomycetes</taxon>
        <taxon>Glycomycetales</taxon>
        <taxon>Glycomycetaceae</taxon>
        <taxon>Glycomyces</taxon>
    </lineage>
</organism>
<feature type="active site" description="Nucleophile" evidence="11">
    <location>
        <position position="256"/>
    </location>
</feature>
<dbReference type="Proteomes" id="UP000198949">
    <property type="component" value="Unassembled WGS sequence"/>
</dbReference>
<evidence type="ECO:0000259" key="12">
    <source>
        <dbReference type="SMART" id="SM01097"/>
    </source>
</evidence>
<dbReference type="EMBL" id="FNAD01000006">
    <property type="protein sequence ID" value="SDD67264.1"/>
    <property type="molecule type" value="Genomic_DNA"/>
</dbReference>
<dbReference type="GO" id="GO:0006207">
    <property type="term" value="P:'de novo' pyrimidine nucleobase biosynthetic process"/>
    <property type="evidence" value="ECO:0007669"/>
    <property type="project" value="InterPro"/>
</dbReference>
<keyword evidence="5 11" id="KW-0547">Nucleotide-binding</keyword>
<dbReference type="SUPFAM" id="SSF52317">
    <property type="entry name" value="Class I glutamine amidotransferase-like"/>
    <property type="match status" value="1"/>
</dbReference>
<evidence type="ECO:0000256" key="3">
    <source>
        <dbReference type="ARBA" id="ARBA00007800"/>
    </source>
</evidence>
<evidence type="ECO:0000256" key="8">
    <source>
        <dbReference type="ARBA" id="ARBA00022975"/>
    </source>
</evidence>
<keyword evidence="11" id="KW-0028">Amino-acid biosynthesis</keyword>
<feature type="binding site" evidence="11">
    <location>
        <position position="257"/>
    </location>
    <ligand>
        <name>L-glutamine</name>
        <dbReference type="ChEBI" id="CHEBI:58359"/>
    </ligand>
</feature>
<dbReference type="SUPFAM" id="SSF52021">
    <property type="entry name" value="Carbamoyl phosphate synthetase, small subunit N-terminal domain"/>
    <property type="match status" value="1"/>
</dbReference>
<keyword evidence="4 11" id="KW-0436">Ligase</keyword>
<dbReference type="CDD" id="cd01744">
    <property type="entry name" value="GATase1_CPSase"/>
    <property type="match status" value="1"/>
</dbReference>